<name>W2Q8C3_PHYN3</name>
<sequence>MDSFTGGSAGGSICSVSSITGGGGHSRSALRRGDATTCSSRSRQRRNGAVATPPARDMAKTI</sequence>
<dbReference type="RefSeq" id="XP_008905256.1">
    <property type="nucleotide sequence ID" value="XM_008907008.1"/>
</dbReference>
<proteinExistence type="predicted"/>
<feature type="region of interest" description="Disordered" evidence="1">
    <location>
        <begin position="1"/>
        <end position="62"/>
    </location>
</feature>
<organism evidence="2 3">
    <name type="scientific">Phytophthora nicotianae (strain INRA-310)</name>
    <name type="common">Phytophthora parasitica</name>
    <dbReference type="NCBI Taxonomy" id="761204"/>
    <lineage>
        <taxon>Eukaryota</taxon>
        <taxon>Sar</taxon>
        <taxon>Stramenopiles</taxon>
        <taxon>Oomycota</taxon>
        <taxon>Peronosporomycetes</taxon>
        <taxon>Peronosporales</taxon>
        <taxon>Peronosporaceae</taxon>
        <taxon>Phytophthora</taxon>
    </lineage>
</organism>
<gene>
    <name evidence="2" type="ORF">PPTG_22878</name>
</gene>
<reference evidence="3" key="1">
    <citation type="submission" date="2011-12" db="EMBL/GenBank/DDBJ databases">
        <authorList>
            <consortium name="The Broad Institute Genome Sequencing Platform"/>
            <person name="Russ C."/>
            <person name="Tyler B."/>
            <person name="Panabieres F."/>
            <person name="Shan W."/>
            <person name="Tripathy S."/>
            <person name="Grunwald N."/>
            <person name="Machado M."/>
            <person name="Young S.K."/>
            <person name="Zeng Q."/>
            <person name="Gargeya S."/>
            <person name="Fitzgerald M."/>
            <person name="Haas B."/>
            <person name="Abouelleil A."/>
            <person name="Alvarado L."/>
            <person name="Arachchi H.M."/>
            <person name="Berlin A."/>
            <person name="Chapman S.B."/>
            <person name="Gearin G."/>
            <person name="Goldberg J."/>
            <person name="Griggs A."/>
            <person name="Gujja S."/>
            <person name="Hansen M."/>
            <person name="Heiman D."/>
            <person name="Howarth C."/>
            <person name="Larimer J."/>
            <person name="Lui A."/>
            <person name="MacDonald P.J.P."/>
            <person name="McCowen C."/>
            <person name="Montmayeur A."/>
            <person name="Murphy C."/>
            <person name="Neiman D."/>
            <person name="Pearson M."/>
            <person name="Priest M."/>
            <person name="Roberts A."/>
            <person name="Saif S."/>
            <person name="Shea T."/>
            <person name="Sisk P."/>
            <person name="Stolte C."/>
            <person name="Sykes S."/>
            <person name="Wortman J."/>
            <person name="Nusbaum C."/>
            <person name="Birren B."/>
        </authorList>
    </citation>
    <scope>NUCLEOTIDE SEQUENCE [LARGE SCALE GENOMIC DNA]</scope>
    <source>
        <strain evidence="3">INRA-310</strain>
    </source>
</reference>
<evidence type="ECO:0000313" key="2">
    <source>
        <dbReference type="EMBL" id="ETN09423.1"/>
    </source>
</evidence>
<accession>W2Q8C3</accession>
<dbReference type="GeneID" id="20191477"/>
<evidence type="ECO:0000256" key="1">
    <source>
        <dbReference type="SAM" id="MobiDB-lite"/>
    </source>
</evidence>
<reference evidence="2 3" key="2">
    <citation type="submission" date="2013-11" db="EMBL/GenBank/DDBJ databases">
        <title>The Genome Sequence of Phytophthora parasitica INRA-310.</title>
        <authorList>
            <consortium name="The Broad Institute Genomics Platform"/>
            <person name="Russ C."/>
            <person name="Tyler B."/>
            <person name="Panabieres F."/>
            <person name="Shan W."/>
            <person name="Tripathy S."/>
            <person name="Grunwald N."/>
            <person name="Machado M."/>
            <person name="Johnson C.S."/>
            <person name="Arredondo F."/>
            <person name="Hong C."/>
            <person name="Coffey M."/>
            <person name="Young S.K."/>
            <person name="Zeng Q."/>
            <person name="Gargeya S."/>
            <person name="Fitzgerald M."/>
            <person name="Abouelleil A."/>
            <person name="Alvarado L."/>
            <person name="Chapman S.B."/>
            <person name="Gainer-Dewar J."/>
            <person name="Goldberg J."/>
            <person name="Griggs A."/>
            <person name="Gujja S."/>
            <person name="Hansen M."/>
            <person name="Howarth C."/>
            <person name="Imamovic A."/>
            <person name="Ireland A."/>
            <person name="Larimer J."/>
            <person name="McCowan C."/>
            <person name="Murphy C."/>
            <person name="Pearson M."/>
            <person name="Poon T.W."/>
            <person name="Priest M."/>
            <person name="Roberts A."/>
            <person name="Saif S."/>
            <person name="Shea T."/>
            <person name="Sykes S."/>
            <person name="Wortman J."/>
            <person name="Nusbaum C."/>
            <person name="Birren B."/>
        </authorList>
    </citation>
    <scope>NUCLEOTIDE SEQUENCE [LARGE SCALE GENOMIC DNA]</scope>
    <source>
        <strain evidence="2 3">INRA-310</strain>
    </source>
</reference>
<dbReference type="AlphaFoldDB" id="W2Q8C3"/>
<protein>
    <submittedName>
        <fullName evidence="2">Uncharacterized protein</fullName>
    </submittedName>
</protein>
<dbReference type="EMBL" id="KI669585">
    <property type="protein sequence ID" value="ETN09423.1"/>
    <property type="molecule type" value="Genomic_DNA"/>
</dbReference>
<evidence type="ECO:0000313" key="3">
    <source>
        <dbReference type="Proteomes" id="UP000018817"/>
    </source>
</evidence>
<dbReference type="Proteomes" id="UP000018817">
    <property type="component" value="Unassembled WGS sequence"/>
</dbReference>
<dbReference type="VEuPathDB" id="FungiDB:PPTG_22878"/>